<evidence type="ECO:0000259" key="8">
    <source>
        <dbReference type="PROSITE" id="PS50928"/>
    </source>
</evidence>
<dbReference type="Proteomes" id="UP000542813">
    <property type="component" value="Unassembled WGS sequence"/>
</dbReference>
<evidence type="ECO:0000313" key="9">
    <source>
        <dbReference type="EMBL" id="MBB5788835.1"/>
    </source>
</evidence>
<feature type="transmembrane region" description="Helical" evidence="7">
    <location>
        <begin position="143"/>
        <end position="165"/>
    </location>
</feature>
<evidence type="ECO:0000256" key="6">
    <source>
        <dbReference type="ARBA" id="ARBA00023136"/>
    </source>
</evidence>
<dbReference type="AlphaFoldDB" id="A0A7W9GRQ7"/>
<organism evidence="9 10">
    <name type="scientific">Jiangella mangrovi</name>
    <dbReference type="NCBI Taxonomy" id="1524084"/>
    <lineage>
        <taxon>Bacteria</taxon>
        <taxon>Bacillati</taxon>
        <taxon>Actinomycetota</taxon>
        <taxon>Actinomycetes</taxon>
        <taxon>Jiangellales</taxon>
        <taxon>Jiangellaceae</taxon>
        <taxon>Jiangella</taxon>
    </lineage>
</organism>
<dbReference type="InterPro" id="IPR035906">
    <property type="entry name" value="MetI-like_sf"/>
</dbReference>
<dbReference type="PANTHER" id="PTHR43386">
    <property type="entry name" value="OLIGOPEPTIDE TRANSPORT SYSTEM PERMEASE PROTEIN APPC"/>
    <property type="match status" value="1"/>
</dbReference>
<feature type="transmembrane region" description="Helical" evidence="7">
    <location>
        <begin position="274"/>
        <end position="297"/>
    </location>
</feature>
<evidence type="ECO:0000256" key="2">
    <source>
        <dbReference type="ARBA" id="ARBA00022448"/>
    </source>
</evidence>
<dbReference type="RefSeq" id="WP_184823760.1">
    <property type="nucleotide sequence ID" value="NZ_JACHMM010000001.1"/>
</dbReference>
<feature type="transmembrane region" description="Helical" evidence="7">
    <location>
        <begin position="171"/>
        <end position="191"/>
    </location>
</feature>
<evidence type="ECO:0000256" key="1">
    <source>
        <dbReference type="ARBA" id="ARBA00004651"/>
    </source>
</evidence>
<proteinExistence type="inferred from homology"/>
<dbReference type="GO" id="GO:0005886">
    <property type="term" value="C:plasma membrane"/>
    <property type="evidence" value="ECO:0007669"/>
    <property type="project" value="UniProtKB-SubCell"/>
</dbReference>
<dbReference type="InterPro" id="IPR000515">
    <property type="entry name" value="MetI-like"/>
</dbReference>
<feature type="domain" description="ABC transmembrane type-1" evidence="8">
    <location>
        <begin position="109"/>
        <end position="297"/>
    </location>
</feature>
<feature type="transmembrane region" description="Helical" evidence="7">
    <location>
        <begin position="235"/>
        <end position="254"/>
    </location>
</feature>
<name>A0A7W9GRQ7_9ACTN</name>
<keyword evidence="5 7" id="KW-1133">Transmembrane helix</keyword>
<evidence type="ECO:0000256" key="7">
    <source>
        <dbReference type="RuleBase" id="RU363032"/>
    </source>
</evidence>
<reference evidence="9 10" key="1">
    <citation type="submission" date="2020-08" db="EMBL/GenBank/DDBJ databases">
        <title>Sequencing the genomes of 1000 actinobacteria strains.</title>
        <authorList>
            <person name="Klenk H.-P."/>
        </authorList>
    </citation>
    <scope>NUCLEOTIDE SEQUENCE [LARGE SCALE GENOMIC DNA]</scope>
    <source>
        <strain evidence="9 10">DSM 102122</strain>
    </source>
</reference>
<dbReference type="CDD" id="cd06261">
    <property type="entry name" value="TM_PBP2"/>
    <property type="match status" value="1"/>
</dbReference>
<keyword evidence="6 7" id="KW-0472">Membrane</keyword>
<dbReference type="PROSITE" id="PS50928">
    <property type="entry name" value="ABC_TM1"/>
    <property type="match status" value="1"/>
</dbReference>
<dbReference type="Gene3D" id="1.10.3720.10">
    <property type="entry name" value="MetI-like"/>
    <property type="match status" value="1"/>
</dbReference>
<gene>
    <name evidence="9" type="ORF">HD601_003410</name>
</gene>
<feature type="transmembrane region" description="Helical" evidence="7">
    <location>
        <begin position="113"/>
        <end position="136"/>
    </location>
</feature>
<dbReference type="GO" id="GO:0055085">
    <property type="term" value="P:transmembrane transport"/>
    <property type="evidence" value="ECO:0007669"/>
    <property type="project" value="InterPro"/>
</dbReference>
<comment type="caution">
    <text evidence="9">The sequence shown here is derived from an EMBL/GenBank/DDBJ whole genome shotgun (WGS) entry which is preliminary data.</text>
</comment>
<keyword evidence="10" id="KW-1185">Reference proteome</keyword>
<dbReference type="InterPro" id="IPR050366">
    <property type="entry name" value="BP-dependent_transpt_permease"/>
</dbReference>
<keyword evidence="2 7" id="KW-0813">Transport</keyword>
<evidence type="ECO:0000313" key="10">
    <source>
        <dbReference type="Proteomes" id="UP000542813"/>
    </source>
</evidence>
<comment type="subcellular location">
    <subcellularLocation>
        <location evidence="1 7">Cell membrane</location>
        <topology evidence="1 7">Multi-pass membrane protein</topology>
    </subcellularLocation>
</comment>
<dbReference type="PANTHER" id="PTHR43386:SF1">
    <property type="entry name" value="D,D-DIPEPTIDE TRANSPORT SYSTEM PERMEASE PROTEIN DDPC-RELATED"/>
    <property type="match status" value="1"/>
</dbReference>
<keyword evidence="3" id="KW-1003">Cell membrane</keyword>
<sequence>MAARRTTLGDAVTGVVAGTAKAGGGARPHRPVGGVRAFLRTVLAGSPLAIVCSSVVVFWVVVAVLGPFLVPGDPLATNVSERLSSPSADHWLGTDEFGRDVAARLVHGAGVSLLLASVTVVVCMVVGTAIGSAAGFYRGLSQVLMRVVDALMAIPGLVLAIVLMAVLGQGLLTIIIALSVVYIPLFARVSFGEVRALKELEFGQAALALGASKWRVLTRHFLPSMSSSLNVQASYVLSTAIITEASLSFLGAGVPPPTPSWGADISAGKSYLFTAPWMLWPAAIALTSLVLAVSLLGDRLRDVLEFRTDRVEV</sequence>
<evidence type="ECO:0000256" key="5">
    <source>
        <dbReference type="ARBA" id="ARBA00022989"/>
    </source>
</evidence>
<comment type="similarity">
    <text evidence="7">Belongs to the binding-protein-dependent transport system permease family.</text>
</comment>
<feature type="transmembrane region" description="Helical" evidence="7">
    <location>
        <begin position="48"/>
        <end position="70"/>
    </location>
</feature>
<dbReference type="Pfam" id="PF00528">
    <property type="entry name" value="BPD_transp_1"/>
    <property type="match status" value="1"/>
</dbReference>
<dbReference type="SUPFAM" id="SSF161098">
    <property type="entry name" value="MetI-like"/>
    <property type="match status" value="1"/>
</dbReference>
<evidence type="ECO:0000256" key="4">
    <source>
        <dbReference type="ARBA" id="ARBA00022692"/>
    </source>
</evidence>
<accession>A0A7W9GRQ7</accession>
<dbReference type="EMBL" id="JACHMM010000001">
    <property type="protein sequence ID" value="MBB5788835.1"/>
    <property type="molecule type" value="Genomic_DNA"/>
</dbReference>
<evidence type="ECO:0000256" key="3">
    <source>
        <dbReference type="ARBA" id="ARBA00022475"/>
    </source>
</evidence>
<keyword evidence="4 7" id="KW-0812">Transmembrane</keyword>
<protein>
    <submittedName>
        <fullName evidence="9">Peptide/nickel transport system permease protein</fullName>
    </submittedName>
</protein>